<dbReference type="HOGENOM" id="CLU_2887473_0_0_1"/>
<accession>A0A0C3L125</accession>
<evidence type="ECO:0000313" key="2">
    <source>
        <dbReference type="Proteomes" id="UP000054248"/>
    </source>
</evidence>
<reference evidence="2" key="2">
    <citation type="submission" date="2015-01" db="EMBL/GenBank/DDBJ databases">
        <title>Evolutionary Origins and Diversification of the Mycorrhizal Mutualists.</title>
        <authorList>
            <consortium name="DOE Joint Genome Institute"/>
            <consortium name="Mycorrhizal Genomics Consortium"/>
            <person name="Kohler A."/>
            <person name="Kuo A."/>
            <person name="Nagy L.G."/>
            <person name="Floudas D."/>
            <person name="Copeland A."/>
            <person name="Barry K.W."/>
            <person name="Cichocki N."/>
            <person name="Veneault-Fourrey C."/>
            <person name="LaButti K."/>
            <person name="Lindquist E.A."/>
            <person name="Lipzen A."/>
            <person name="Lundell T."/>
            <person name="Morin E."/>
            <person name="Murat C."/>
            <person name="Riley R."/>
            <person name="Ohm R."/>
            <person name="Sun H."/>
            <person name="Tunlid A."/>
            <person name="Henrissat B."/>
            <person name="Grigoriev I.V."/>
            <person name="Hibbett D.S."/>
            <person name="Martin F."/>
        </authorList>
    </citation>
    <scope>NUCLEOTIDE SEQUENCE [LARGE SCALE GENOMIC DNA]</scope>
    <source>
        <strain evidence="2">MUT 4182</strain>
    </source>
</reference>
<protein>
    <submittedName>
        <fullName evidence="1">Uncharacterized protein</fullName>
    </submittedName>
</protein>
<organism evidence="1 2">
    <name type="scientific">Tulasnella calospora MUT 4182</name>
    <dbReference type="NCBI Taxonomy" id="1051891"/>
    <lineage>
        <taxon>Eukaryota</taxon>
        <taxon>Fungi</taxon>
        <taxon>Dikarya</taxon>
        <taxon>Basidiomycota</taxon>
        <taxon>Agaricomycotina</taxon>
        <taxon>Agaricomycetes</taxon>
        <taxon>Cantharellales</taxon>
        <taxon>Tulasnellaceae</taxon>
        <taxon>Tulasnella</taxon>
    </lineage>
</organism>
<proteinExistence type="predicted"/>
<dbReference type="EMBL" id="KN824078">
    <property type="protein sequence ID" value="KIO15437.1"/>
    <property type="molecule type" value="Genomic_DNA"/>
</dbReference>
<keyword evidence="2" id="KW-1185">Reference proteome</keyword>
<dbReference type="Proteomes" id="UP000054248">
    <property type="component" value="Unassembled WGS sequence"/>
</dbReference>
<name>A0A0C3L125_9AGAM</name>
<evidence type="ECO:0000313" key="1">
    <source>
        <dbReference type="EMBL" id="KIO15437.1"/>
    </source>
</evidence>
<dbReference type="AlphaFoldDB" id="A0A0C3L125"/>
<sequence length="63" mass="7307">MSNFFGEEINYLCWESCPEWLVPGSDFGRCLSCLSCLSARSWFCTCLILEKHGRKSFSAFRKE</sequence>
<reference evidence="1 2" key="1">
    <citation type="submission" date="2014-04" db="EMBL/GenBank/DDBJ databases">
        <authorList>
            <consortium name="DOE Joint Genome Institute"/>
            <person name="Kuo A."/>
            <person name="Girlanda M."/>
            <person name="Perotto S."/>
            <person name="Kohler A."/>
            <person name="Nagy L.G."/>
            <person name="Floudas D."/>
            <person name="Copeland A."/>
            <person name="Barry K.W."/>
            <person name="Cichocki N."/>
            <person name="Veneault-Fourrey C."/>
            <person name="LaButti K."/>
            <person name="Lindquist E.A."/>
            <person name="Lipzen A."/>
            <person name="Lundell T."/>
            <person name="Morin E."/>
            <person name="Murat C."/>
            <person name="Sun H."/>
            <person name="Tunlid A."/>
            <person name="Henrissat B."/>
            <person name="Grigoriev I.V."/>
            <person name="Hibbett D.S."/>
            <person name="Martin F."/>
            <person name="Nordberg H.P."/>
            <person name="Cantor M.N."/>
            <person name="Hua S.X."/>
        </authorList>
    </citation>
    <scope>NUCLEOTIDE SEQUENCE [LARGE SCALE GENOMIC DNA]</scope>
    <source>
        <strain evidence="1 2">MUT 4182</strain>
    </source>
</reference>
<gene>
    <name evidence="1" type="ORF">M407DRAFT_98339</name>
</gene>